<reference evidence="4 5" key="1">
    <citation type="journal article" date="2019" name="Int. J. Syst. Evol. Microbiol.">
        <title>The Global Catalogue of Microorganisms (GCM) 10K type strain sequencing project: providing services to taxonomists for standard genome sequencing and annotation.</title>
        <authorList>
            <consortium name="The Broad Institute Genomics Platform"/>
            <consortium name="The Broad Institute Genome Sequencing Center for Infectious Disease"/>
            <person name="Wu L."/>
            <person name="Ma J."/>
        </authorList>
    </citation>
    <scope>NUCLEOTIDE SEQUENCE [LARGE SCALE GENOMIC DNA]</scope>
    <source>
        <strain evidence="4 5">JCM 14331</strain>
    </source>
</reference>
<accession>A0ABN1DGY0</accession>
<organism evidence="4 5">
    <name type="scientific">Rheinheimera aquimaris</name>
    <dbReference type="NCBI Taxonomy" id="412437"/>
    <lineage>
        <taxon>Bacteria</taxon>
        <taxon>Pseudomonadati</taxon>
        <taxon>Pseudomonadota</taxon>
        <taxon>Gammaproteobacteria</taxon>
        <taxon>Chromatiales</taxon>
        <taxon>Chromatiaceae</taxon>
        <taxon>Rheinheimera</taxon>
    </lineage>
</organism>
<evidence type="ECO:0000313" key="5">
    <source>
        <dbReference type="Proteomes" id="UP001501169"/>
    </source>
</evidence>
<dbReference type="RefSeq" id="WP_226765346.1">
    <property type="nucleotide sequence ID" value="NZ_BAAAEO010000001.1"/>
</dbReference>
<dbReference type="Proteomes" id="UP001501169">
    <property type="component" value="Unassembled WGS sequence"/>
</dbReference>
<dbReference type="InterPro" id="IPR050680">
    <property type="entry name" value="YpeA/RimI_acetyltransf"/>
</dbReference>
<dbReference type="PROSITE" id="PS51186">
    <property type="entry name" value="GNAT"/>
    <property type="match status" value="1"/>
</dbReference>
<keyword evidence="2" id="KW-0012">Acyltransferase</keyword>
<comment type="caution">
    <text evidence="4">The sequence shown here is derived from an EMBL/GenBank/DDBJ whole genome shotgun (WGS) entry which is preliminary data.</text>
</comment>
<evidence type="ECO:0000259" key="3">
    <source>
        <dbReference type="PROSITE" id="PS51186"/>
    </source>
</evidence>
<dbReference type="PANTHER" id="PTHR43420:SF47">
    <property type="entry name" value="N-ACETYLTRANSFERASE DOMAIN-CONTAINING PROTEIN"/>
    <property type="match status" value="1"/>
</dbReference>
<keyword evidence="5" id="KW-1185">Reference proteome</keyword>
<dbReference type="EMBL" id="BAAAEO010000001">
    <property type="protein sequence ID" value="GAA0543352.1"/>
    <property type="molecule type" value="Genomic_DNA"/>
</dbReference>
<evidence type="ECO:0000313" key="4">
    <source>
        <dbReference type="EMBL" id="GAA0543352.1"/>
    </source>
</evidence>
<dbReference type="PANTHER" id="PTHR43420">
    <property type="entry name" value="ACETYLTRANSFERASE"/>
    <property type="match status" value="1"/>
</dbReference>
<proteinExistence type="predicted"/>
<evidence type="ECO:0000256" key="1">
    <source>
        <dbReference type="ARBA" id="ARBA00022679"/>
    </source>
</evidence>
<dbReference type="CDD" id="cd04301">
    <property type="entry name" value="NAT_SF"/>
    <property type="match status" value="1"/>
</dbReference>
<dbReference type="Gene3D" id="3.40.630.30">
    <property type="match status" value="1"/>
</dbReference>
<dbReference type="Gene3D" id="1.10.287.900">
    <property type="entry name" value="The crystal structure of the spermine/spermidine acetyltransferase from enterococcus faecali"/>
    <property type="match status" value="1"/>
</dbReference>
<dbReference type="InterPro" id="IPR000182">
    <property type="entry name" value="GNAT_dom"/>
</dbReference>
<gene>
    <name evidence="4" type="ORF">GCM10009098_08760</name>
</gene>
<sequence>MDISLREVTQENYEAVCDLEVTTEQEPYVACNMWSLVEAAYNDGHSCRAIYLAQQPVGFFMWVKETPQLMSIWRFMVDKEYQQQGIGRQAMALALAEIKQDADIKQIEICYNPGNPVAKNFYASFGFVEQGLDDDNEDMLALITL</sequence>
<dbReference type="InterPro" id="IPR027455">
    <property type="entry name" value="Sper_AcTfrase_N"/>
</dbReference>
<dbReference type="SUPFAM" id="SSF55729">
    <property type="entry name" value="Acyl-CoA N-acyltransferases (Nat)"/>
    <property type="match status" value="1"/>
</dbReference>
<dbReference type="InterPro" id="IPR016181">
    <property type="entry name" value="Acyl_CoA_acyltransferase"/>
</dbReference>
<keyword evidence="1" id="KW-0808">Transferase</keyword>
<evidence type="ECO:0000256" key="2">
    <source>
        <dbReference type="ARBA" id="ARBA00023315"/>
    </source>
</evidence>
<feature type="domain" description="N-acetyltransferase" evidence="3">
    <location>
        <begin position="3"/>
        <end position="145"/>
    </location>
</feature>
<protein>
    <submittedName>
        <fullName evidence="4">GNAT family N-acetyltransferase</fullName>
    </submittedName>
</protein>
<name>A0ABN1DGY0_9GAMM</name>
<dbReference type="Pfam" id="PF00583">
    <property type="entry name" value="Acetyltransf_1"/>
    <property type="match status" value="1"/>
</dbReference>